<dbReference type="EMBL" id="CADCWG010000084">
    <property type="protein sequence ID" value="CAA9546348.1"/>
    <property type="molecule type" value="Genomic_DNA"/>
</dbReference>
<dbReference type="Gene3D" id="3.90.78.10">
    <property type="entry name" value="UDP-N-acetylenolpyruvoylglucosamine reductase, C-terminal domain"/>
    <property type="match status" value="1"/>
</dbReference>
<comment type="catalytic activity">
    <reaction evidence="19 20">
        <text>UDP-N-acetyl-alpha-D-muramate + NADP(+) = UDP-N-acetyl-3-O-(1-carboxyvinyl)-alpha-D-glucosamine + NADPH + H(+)</text>
        <dbReference type="Rhea" id="RHEA:12248"/>
        <dbReference type="ChEBI" id="CHEBI:15378"/>
        <dbReference type="ChEBI" id="CHEBI:57783"/>
        <dbReference type="ChEBI" id="CHEBI:58349"/>
        <dbReference type="ChEBI" id="CHEBI:68483"/>
        <dbReference type="ChEBI" id="CHEBI:70757"/>
        <dbReference type="EC" id="1.3.1.98"/>
    </reaction>
</comment>
<dbReference type="EC" id="6.3.2.8" evidence="21"/>
<dbReference type="InterPro" id="IPR003170">
    <property type="entry name" value="MurB"/>
</dbReference>
<dbReference type="Pfam" id="PF01225">
    <property type="entry name" value="Mur_ligase"/>
    <property type="match status" value="1"/>
</dbReference>
<dbReference type="SUPFAM" id="SSF53244">
    <property type="entry name" value="MurD-like peptide ligases, peptide-binding domain"/>
    <property type="match status" value="1"/>
</dbReference>
<evidence type="ECO:0000256" key="16">
    <source>
        <dbReference type="ARBA" id="ARBA00023306"/>
    </source>
</evidence>
<evidence type="ECO:0000256" key="22">
    <source>
        <dbReference type="SAM" id="MobiDB-lite"/>
    </source>
</evidence>
<evidence type="ECO:0000256" key="13">
    <source>
        <dbReference type="ARBA" id="ARBA00022960"/>
    </source>
</evidence>
<keyword evidence="7 21" id="KW-0132">Cell division</keyword>
<dbReference type="PANTHER" id="PTHR43445">
    <property type="entry name" value="UDP-N-ACETYLMURAMATE--L-ALANINE LIGASE-RELATED"/>
    <property type="match status" value="1"/>
</dbReference>
<dbReference type="HAMAP" id="MF_00046">
    <property type="entry name" value="MurC"/>
    <property type="match status" value="1"/>
</dbReference>
<dbReference type="GO" id="GO:0005737">
    <property type="term" value="C:cytoplasm"/>
    <property type="evidence" value="ECO:0007669"/>
    <property type="project" value="UniProtKB-SubCell"/>
</dbReference>
<dbReference type="GO" id="GO:0009252">
    <property type="term" value="P:peptidoglycan biosynthetic process"/>
    <property type="evidence" value="ECO:0007669"/>
    <property type="project" value="UniProtKB-UniRule"/>
</dbReference>
<dbReference type="InterPro" id="IPR036635">
    <property type="entry name" value="MurB_C_sf"/>
</dbReference>
<dbReference type="GO" id="GO:0051301">
    <property type="term" value="P:cell division"/>
    <property type="evidence" value="ECO:0007669"/>
    <property type="project" value="UniProtKB-KW"/>
</dbReference>
<dbReference type="InterPro" id="IPR011601">
    <property type="entry name" value="MurB_C"/>
</dbReference>
<evidence type="ECO:0000256" key="8">
    <source>
        <dbReference type="ARBA" id="ARBA00022630"/>
    </source>
</evidence>
<feature type="active site" evidence="20">
    <location>
        <position position="853"/>
    </location>
</feature>
<evidence type="ECO:0000256" key="6">
    <source>
        <dbReference type="ARBA" id="ARBA00022598"/>
    </source>
</evidence>
<dbReference type="InterPro" id="IPR006094">
    <property type="entry name" value="Oxid_FAD_bind_N"/>
</dbReference>
<evidence type="ECO:0000256" key="11">
    <source>
        <dbReference type="ARBA" id="ARBA00022840"/>
    </source>
</evidence>
<evidence type="ECO:0000256" key="18">
    <source>
        <dbReference type="ARBA" id="ARBA00047833"/>
    </source>
</evidence>
<dbReference type="InterPro" id="IPR000713">
    <property type="entry name" value="Mur_ligase_N"/>
</dbReference>
<proteinExistence type="inferred from homology"/>
<dbReference type="InterPro" id="IPR013221">
    <property type="entry name" value="Mur_ligase_cen"/>
</dbReference>
<dbReference type="Gene3D" id="3.40.1190.10">
    <property type="entry name" value="Mur-like, catalytic domain"/>
    <property type="match status" value="1"/>
</dbReference>
<dbReference type="InterPro" id="IPR016167">
    <property type="entry name" value="FAD-bd_PCMH_sub1"/>
</dbReference>
<dbReference type="SUPFAM" id="SSF51984">
    <property type="entry name" value="MurCD N-terminal domain"/>
    <property type="match status" value="1"/>
</dbReference>
<keyword evidence="9 21" id="KW-0547">Nucleotide-binding</keyword>
<dbReference type="SUPFAM" id="SSF56194">
    <property type="entry name" value="Uridine diphospho-N-Acetylenolpyruvylglucosamine reductase, MurB, C-terminal domain"/>
    <property type="match status" value="1"/>
</dbReference>
<dbReference type="SUPFAM" id="SSF56176">
    <property type="entry name" value="FAD-binding/transporter-associated domain-like"/>
    <property type="match status" value="1"/>
</dbReference>
<dbReference type="Pfam" id="PF01565">
    <property type="entry name" value="FAD_binding_4"/>
    <property type="match status" value="1"/>
</dbReference>
<evidence type="ECO:0000256" key="19">
    <source>
        <dbReference type="ARBA" id="ARBA00048914"/>
    </source>
</evidence>
<keyword evidence="16 21" id="KW-0131">Cell cycle</keyword>
<dbReference type="PROSITE" id="PS51387">
    <property type="entry name" value="FAD_PCMH"/>
    <property type="match status" value="1"/>
</dbReference>
<feature type="region of interest" description="Disordered" evidence="22">
    <location>
        <begin position="1"/>
        <end position="23"/>
    </location>
</feature>
<keyword evidence="11 21" id="KW-0067">ATP-binding</keyword>
<evidence type="ECO:0000256" key="9">
    <source>
        <dbReference type="ARBA" id="ARBA00022741"/>
    </source>
</evidence>
<dbReference type="HAMAP" id="MF_00037">
    <property type="entry name" value="MurB"/>
    <property type="match status" value="1"/>
</dbReference>
<evidence type="ECO:0000259" key="23">
    <source>
        <dbReference type="PROSITE" id="PS51387"/>
    </source>
</evidence>
<feature type="binding site" evidence="21">
    <location>
        <begin position="141"/>
        <end position="147"/>
    </location>
    <ligand>
        <name>ATP</name>
        <dbReference type="ChEBI" id="CHEBI:30616"/>
    </ligand>
</feature>
<evidence type="ECO:0000256" key="14">
    <source>
        <dbReference type="ARBA" id="ARBA00022984"/>
    </source>
</evidence>
<accession>A0A6J4UCP2</accession>
<name>A0A6J4UCP2_9BACT</name>
<keyword evidence="13 21" id="KW-0133">Cell shape</keyword>
<evidence type="ECO:0000256" key="21">
    <source>
        <dbReference type="HAMAP-Rule" id="MF_00046"/>
    </source>
</evidence>
<evidence type="ECO:0000256" key="12">
    <source>
        <dbReference type="ARBA" id="ARBA00022857"/>
    </source>
</evidence>
<evidence type="ECO:0000256" key="4">
    <source>
        <dbReference type="ARBA" id="ARBA00004752"/>
    </source>
</evidence>
<dbReference type="NCBIfam" id="TIGR00179">
    <property type="entry name" value="murB"/>
    <property type="match status" value="1"/>
</dbReference>
<comment type="similarity">
    <text evidence="20">Belongs to the MurB family.</text>
</comment>
<comment type="subcellular location">
    <subcellularLocation>
        <location evidence="3 21">Cytoplasm</location>
    </subcellularLocation>
</comment>
<organism evidence="24">
    <name type="scientific">uncultured Thermomicrobiales bacterium</name>
    <dbReference type="NCBI Taxonomy" id="1645740"/>
    <lineage>
        <taxon>Bacteria</taxon>
        <taxon>Pseudomonadati</taxon>
        <taxon>Thermomicrobiota</taxon>
        <taxon>Thermomicrobia</taxon>
        <taxon>Thermomicrobiales</taxon>
        <taxon>environmental samples</taxon>
    </lineage>
</organism>
<evidence type="ECO:0000256" key="10">
    <source>
        <dbReference type="ARBA" id="ARBA00022827"/>
    </source>
</evidence>
<dbReference type="GO" id="GO:0071555">
    <property type="term" value="P:cell wall organization"/>
    <property type="evidence" value="ECO:0007669"/>
    <property type="project" value="UniProtKB-KW"/>
</dbReference>
<dbReference type="NCBIfam" id="TIGR01082">
    <property type="entry name" value="murC"/>
    <property type="match status" value="1"/>
</dbReference>
<dbReference type="GO" id="GO:0071949">
    <property type="term" value="F:FAD binding"/>
    <property type="evidence" value="ECO:0007669"/>
    <property type="project" value="InterPro"/>
</dbReference>
<feature type="region of interest" description="Disordered" evidence="22">
    <location>
        <begin position="480"/>
        <end position="559"/>
    </location>
</feature>
<dbReference type="InterPro" id="IPR036565">
    <property type="entry name" value="Mur-like_cat_sf"/>
</dbReference>
<comment type="similarity">
    <text evidence="21">Belongs to the MurCDEF family.</text>
</comment>
<dbReference type="NCBIfam" id="NF010480">
    <property type="entry name" value="PRK13905.1"/>
    <property type="match status" value="1"/>
</dbReference>
<dbReference type="UniPathway" id="UPA00219"/>
<dbReference type="GO" id="GO:0008763">
    <property type="term" value="F:UDP-N-acetylmuramate-L-alanine ligase activity"/>
    <property type="evidence" value="ECO:0007669"/>
    <property type="project" value="UniProtKB-UniRule"/>
</dbReference>
<dbReference type="GO" id="GO:0005524">
    <property type="term" value="F:ATP binding"/>
    <property type="evidence" value="ECO:0007669"/>
    <property type="project" value="UniProtKB-UniRule"/>
</dbReference>
<dbReference type="Pfam" id="PF02873">
    <property type="entry name" value="MurB_C"/>
    <property type="match status" value="1"/>
</dbReference>
<dbReference type="Gene3D" id="3.30.43.10">
    <property type="entry name" value="Uridine Diphospho-n-acetylenolpyruvylglucosamine Reductase, domain 2"/>
    <property type="match status" value="1"/>
</dbReference>
<keyword evidence="6 21" id="KW-0436">Ligase</keyword>
<feature type="active site" description="Proton donor" evidence="20">
    <location>
        <position position="783"/>
    </location>
</feature>
<dbReference type="Gene3D" id="3.90.190.20">
    <property type="entry name" value="Mur ligase, C-terminal domain"/>
    <property type="match status" value="1"/>
</dbReference>
<evidence type="ECO:0000256" key="3">
    <source>
        <dbReference type="ARBA" id="ARBA00004496"/>
    </source>
</evidence>
<dbReference type="AlphaFoldDB" id="A0A6J4UCP2"/>
<gene>
    <name evidence="20" type="primary">murB</name>
    <name evidence="21" type="synonym">murC</name>
    <name evidence="24" type="ORF">AVDCRST_MAG49-1374</name>
</gene>
<dbReference type="InterPro" id="IPR036615">
    <property type="entry name" value="Mur_ligase_C_dom_sf"/>
</dbReference>
<keyword evidence="15 20" id="KW-0560">Oxidoreductase</keyword>
<keyword evidence="5 21" id="KW-0963">Cytoplasm</keyword>
<evidence type="ECO:0000256" key="7">
    <source>
        <dbReference type="ARBA" id="ARBA00022618"/>
    </source>
</evidence>
<dbReference type="Pfam" id="PF02875">
    <property type="entry name" value="Mur_ligase_C"/>
    <property type="match status" value="1"/>
</dbReference>
<keyword evidence="14 21" id="KW-0573">Peptidoglycan synthesis</keyword>
<evidence type="ECO:0000313" key="24">
    <source>
        <dbReference type="EMBL" id="CAA9546348.1"/>
    </source>
</evidence>
<dbReference type="EC" id="1.3.1.98" evidence="20"/>
<evidence type="ECO:0000256" key="17">
    <source>
        <dbReference type="ARBA" id="ARBA00023316"/>
    </source>
</evidence>
<dbReference type="InterPro" id="IPR050061">
    <property type="entry name" value="MurCDEF_pg_biosynth"/>
</dbReference>
<protein>
    <recommendedName>
        <fullName evidence="20 21">Multifunctional fusion protein</fullName>
    </recommendedName>
    <domain>
        <recommendedName>
            <fullName evidence="20">UDP-N-acetylenolpyruvoylglucosamine reductase</fullName>
            <ecNumber evidence="20">1.3.1.98</ecNumber>
        </recommendedName>
        <alternativeName>
            <fullName evidence="20">UDP-N-acetylmuramate dehydrogenase</fullName>
        </alternativeName>
    </domain>
    <domain>
        <recommendedName>
            <fullName evidence="21">UDP-N-acetylmuramate--L-alanine ligase</fullName>
            <ecNumber evidence="21">6.3.2.8</ecNumber>
        </recommendedName>
        <alternativeName>
            <fullName evidence="21">UDP-N-acetylmuramoyl-L-alanine synthetase</fullName>
        </alternativeName>
    </domain>
</protein>
<dbReference type="SUPFAM" id="SSF53623">
    <property type="entry name" value="MurD-like peptide ligases, catalytic domain"/>
    <property type="match status" value="1"/>
</dbReference>
<comment type="pathway">
    <text evidence="4 21">Cell wall biogenesis; peptidoglycan biosynthesis.</text>
</comment>
<dbReference type="PANTHER" id="PTHR43445:SF3">
    <property type="entry name" value="UDP-N-ACETYLMURAMATE--L-ALANINE LIGASE"/>
    <property type="match status" value="1"/>
</dbReference>
<feature type="domain" description="FAD-binding PCMH-type" evidence="23">
    <location>
        <begin position="577"/>
        <end position="790"/>
    </location>
</feature>
<evidence type="ECO:0000256" key="2">
    <source>
        <dbReference type="ARBA" id="ARBA00003921"/>
    </source>
</evidence>
<dbReference type="GO" id="GO:0008762">
    <property type="term" value="F:UDP-N-acetylmuramate dehydrogenase activity"/>
    <property type="evidence" value="ECO:0007669"/>
    <property type="project" value="UniProtKB-UniRule"/>
</dbReference>
<evidence type="ECO:0000256" key="1">
    <source>
        <dbReference type="ARBA" id="ARBA00001974"/>
    </source>
</evidence>
<dbReference type="InterPro" id="IPR016166">
    <property type="entry name" value="FAD-bd_PCMH"/>
</dbReference>
<dbReference type="InterPro" id="IPR036318">
    <property type="entry name" value="FAD-bd_PCMH-like_sf"/>
</dbReference>
<dbReference type="GO" id="GO:0008360">
    <property type="term" value="P:regulation of cell shape"/>
    <property type="evidence" value="ECO:0007669"/>
    <property type="project" value="UniProtKB-KW"/>
</dbReference>
<evidence type="ECO:0000256" key="15">
    <source>
        <dbReference type="ARBA" id="ARBA00023002"/>
    </source>
</evidence>
<sequence length="863" mass="87705">MTATTNTPPEIADAASRGLPPVPEQTCALPDPPARVHFVGVGGAGMSGLARILHAWGYDVSGSDAVASALTAALVDEGIAVAVGHADTARAGAADLLVVTAAVRGENPEVQAAEAAGIPIVKRAALLGLLADVRHGVAVAGSHGKSTTSGMLVAALRALGADPSYAVGATVSATGTNAAPGTGAAMVVEADEYDHSFLWLHPRVAIVTNVEYDHPDIFPDQDAYDAAFARFVGNITPDGTLVVAADDPGCGRVLARPDVAKPGHLVTFGQAGSPDWLLAGTEGAWHVTPPTGATVPLPLAVPGAHNARNATAALAALAALGHEPAAAAAALGTFTGVGRRFEVLGEAAGVTVVDDYAHHPTEVAATIAAARGRYPGRRLWAAFQPHTYSRTRALLDEFAAALAAADRVLVLEIYAARETDTLGVSAAELAALVPAASVADGPPGAASWLADVVVPGDVVVTLGAGTVTEVGPDLLARLRALEGGSPPTPGAAVEPGGGVAEAPQDEPGGDVADAPSDAPDEAQAGGAPSVPPPPARTRGRGAGRAAGHRGATETVPDYPHLKVLRDSPMSLHTTWRIGGPADRVVRAPTPADLRAAIAWGAAEGWPVSVIGGGSNLLVGDGGIRGLVVLARTPGERADALVAAEDRGDHVVLRVAAQAPLSWVGRYAAERGWAGLDWGVGLPGTIGGATTNNAGAHGTELKDHLAAVTLLDAASGEIREEPASWLEASYRLTRVKNAPRPRPLHVLEATFHLPKGDPQALVALADDHARFRKETQPTGAVAGSTFANPPGDYAGRLLEAAGLKGYRLGGARFSPKHANWVVNADNATAADVRALIAHARAVVADRFGVTLRQEVEEVGEFHDV</sequence>
<dbReference type="InterPro" id="IPR004101">
    <property type="entry name" value="Mur_ligase_C"/>
</dbReference>
<evidence type="ECO:0000256" key="20">
    <source>
        <dbReference type="HAMAP-Rule" id="MF_00037"/>
    </source>
</evidence>
<dbReference type="Pfam" id="PF08245">
    <property type="entry name" value="Mur_ligase_M"/>
    <property type="match status" value="1"/>
</dbReference>
<evidence type="ECO:0000256" key="5">
    <source>
        <dbReference type="ARBA" id="ARBA00022490"/>
    </source>
</evidence>
<comment type="catalytic activity">
    <reaction evidence="18 21">
        <text>UDP-N-acetyl-alpha-D-muramate + L-alanine + ATP = UDP-N-acetyl-alpha-D-muramoyl-L-alanine + ADP + phosphate + H(+)</text>
        <dbReference type="Rhea" id="RHEA:23372"/>
        <dbReference type="ChEBI" id="CHEBI:15378"/>
        <dbReference type="ChEBI" id="CHEBI:30616"/>
        <dbReference type="ChEBI" id="CHEBI:43474"/>
        <dbReference type="ChEBI" id="CHEBI:57972"/>
        <dbReference type="ChEBI" id="CHEBI:70757"/>
        <dbReference type="ChEBI" id="CHEBI:83898"/>
        <dbReference type="ChEBI" id="CHEBI:456216"/>
        <dbReference type="EC" id="6.3.2.8"/>
    </reaction>
</comment>
<keyword evidence="12 20" id="KW-0521">NADP</keyword>
<keyword evidence="17 21" id="KW-0961">Cell wall biogenesis/degradation</keyword>
<keyword evidence="8 20" id="KW-0285">Flavoprotein</keyword>
<dbReference type="Gene3D" id="3.40.50.720">
    <property type="entry name" value="NAD(P)-binding Rossmann-like Domain"/>
    <property type="match status" value="1"/>
</dbReference>
<dbReference type="InterPro" id="IPR016169">
    <property type="entry name" value="FAD-bd_PCMH_sub2"/>
</dbReference>
<dbReference type="InterPro" id="IPR005758">
    <property type="entry name" value="UDP-N-AcMur_Ala_ligase_MurC"/>
</dbReference>
<reference evidence="24" key="1">
    <citation type="submission" date="2020-02" db="EMBL/GenBank/DDBJ databases">
        <authorList>
            <person name="Meier V. D."/>
        </authorList>
    </citation>
    <scope>NUCLEOTIDE SEQUENCE</scope>
    <source>
        <strain evidence="24">AVDCRST_MAG49</strain>
    </source>
</reference>
<comment type="cofactor">
    <cofactor evidence="1 20">
        <name>FAD</name>
        <dbReference type="ChEBI" id="CHEBI:57692"/>
    </cofactor>
</comment>
<dbReference type="Gene3D" id="3.30.465.10">
    <property type="match status" value="1"/>
</dbReference>
<keyword evidence="10 20" id="KW-0274">FAD</keyword>
<feature type="active site" evidence="20">
    <location>
        <position position="730"/>
    </location>
</feature>
<comment type="function">
    <text evidence="2 21">Cell wall formation.</text>
</comment>